<proteinExistence type="predicted"/>
<feature type="compositionally biased region" description="Low complexity" evidence="1">
    <location>
        <begin position="83"/>
        <end position="98"/>
    </location>
</feature>
<organism evidence="3">
    <name type="scientific">Oscillatoriales cyanobacterium SpSt-418</name>
    <dbReference type="NCBI Taxonomy" id="2282169"/>
    <lineage>
        <taxon>Bacteria</taxon>
        <taxon>Bacillati</taxon>
        <taxon>Cyanobacteriota</taxon>
        <taxon>Cyanophyceae</taxon>
        <taxon>Oscillatoriophycideae</taxon>
        <taxon>Oscillatoriales</taxon>
    </lineage>
</organism>
<dbReference type="EMBL" id="DSRU01000152">
    <property type="protein sequence ID" value="HFM98129.1"/>
    <property type="molecule type" value="Genomic_DNA"/>
</dbReference>
<feature type="chain" id="PRO_5028183967" description="Porin family protein" evidence="2">
    <location>
        <begin position="28"/>
        <end position="299"/>
    </location>
</feature>
<evidence type="ECO:0000313" key="3">
    <source>
        <dbReference type="EMBL" id="HFM98129.1"/>
    </source>
</evidence>
<evidence type="ECO:0000256" key="1">
    <source>
        <dbReference type="SAM" id="MobiDB-lite"/>
    </source>
</evidence>
<feature type="region of interest" description="Disordered" evidence="1">
    <location>
        <begin position="83"/>
        <end position="109"/>
    </location>
</feature>
<feature type="region of interest" description="Disordered" evidence="1">
    <location>
        <begin position="122"/>
        <end position="162"/>
    </location>
</feature>
<sequence length="299" mass="30957">MIGNLNFLKNHLLVATLVAASSFPTMANLAAAETKTTASDEAVATKVTTNSAHISAPTLTRVEVAEANKAENILSTNVALTPESSAVTSAEATTETAAQPEAKVSEALTPASKTARDLLAQEPAAEPEPTAEPLLQEPTEPVPSDAPDPTTPGEAFEDVDPGRATRSGYSYIGIGGNIGIVDGDTDIGDGSFVILSKIGLTPYVSVRPELFIGDDVTIAVPITYDFATVAEIVPGYPIAPFVGIGPTFTFNDDFLAAIVTAGVDVPITRNLTATASTNFTFFSDFAFGILLGIGYNVGF</sequence>
<feature type="compositionally biased region" description="Low complexity" evidence="1">
    <location>
        <begin position="122"/>
        <end position="139"/>
    </location>
</feature>
<gene>
    <name evidence="3" type="ORF">ENR64_10315</name>
</gene>
<evidence type="ECO:0008006" key="4">
    <source>
        <dbReference type="Google" id="ProtNLM"/>
    </source>
</evidence>
<protein>
    <recommendedName>
        <fullName evidence="4">Porin family protein</fullName>
    </recommendedName>
</protein>
<reference evidence="3" key="1">
    <citation type="journal article" date="2020" name="mSystems">
        <title>Genome- and Community-Level Interaction Insights into Carbon Utilization and Element Cycling Functions of Hydrothermarchaeota in Hydrothermal Sediment.</title>
        <authorList>
            <person name="Zhou Z."/>
            <person name="Liu Y."/>
            <person name="Xu W."/>
            <person name="Pan J."/>
            <person name="Luo Z.H."/>
            <person name="Li M."/>
        </authorList>
    </citation>
    <scope>NUCLEOTIDE SEQUENCE [LARGE SCALE GENOMIC DNA]</scope>
    <source>
        <strain evidence="3">SpSt-418</strain>
    </source>
</reference>
<comment type="caution">
    <text evidence="3">The sequence shown here is derived from an EMBL/GenBank/DDBJ whole genome shotgun (WGS) entry which is preliminary data.</text>
</comment>
<name>A0A7C3KD37_9CYAN</name>
<evidence type="ECO:0000256" key="2">
    <source>
        <dbReference type="SAM" id="SignalP"/>
    </source>
</evidence>
<accession>A0A7C3KD37</accession>
<dbReference type="SUPFAM" id="SSF56925">
    <property type="entry name" value="OMPA-like"/>
    <property type="match status" value="1"/>
</dbReference>
<keyword evidence="2" id="KW-0732">Signal</keyword>
<dbReference type="InterPro" id="IPR011250">
    <property type="entry name" value="OMP/PagP_B-barrel"/>
</dbReference>
<dbReference type="AlphaFoldDB" id="A0A7C3KD37"/>
<feature type="signal peptide" evidence="2">
    <location>
        <begin position="1"/>
        <end position="27"/>
    </location>
</feature>
<feature type="compositionally biased region" description="Pro residues" evidence="1">
    <location>
        <begin position="140"/>
        <end position="150"/>
    </location>
</feature>